<dbReference type="InterPro" id="IPR036320">
    <property type="entry name" value="Glycosyl_Trfase_fam3_N_dom_sf"/>
</dbReference>
<feature type="binding site" evidence="9">
    <location>
        <position position="89"/>
    </location>
    <ligand>
        <name>5-phospho-alpha-D-ribose 1-diphosphate</name>
        <dbReference type="ChEBI" id="CHEBI:58017"/>
    </ligand>
</feature>
<feature type="binding site" evidence="9">
    <location>
        <position position="226"/>
    </location>
    <ligand>
        <name>Mg(2+)</name>
        <dbReference type="ChEBI" id="CHEBI:18420"/>
        <label>1</label>
    </ligand>
</feature>
<feature type="domain" description="Glycosyl transferase family 3" evidence="10">
    <location>
        <begin position="75"/>
        <end position="324"/>
    </location>
</feature>
<comment type="cofactor">
    <cofactor evidence="9">
        <name>Mg(2+)</name>
        <dbReference type="ChEBI" id="CHEBI:18420"/>
    </cofactor>
    <text evidence="9">Binds 2 magnesium ions per monomer.</text>
</comment>
<protein>
    <recommendedName>
        <fullName evidence="9">Anthranilate phosphoribosyltransferase</fullName>
        <ecNumber evidence="9">2.4.2.18</ecNumber>
    </recommendedName>
</protein>
<comment type="caution">
    <text evidence="12">The sequence shown here is derived from an EMBL/GenBank/DDBJ whole genome shotgun (WGS) entry which is preliminary data.</text>
</comment>
<comment type="catalytic activity">
    <reaction evidence="7 9">
        <text>N-(5-phospho-beta-D-ribosyl)anthranilate + diphosphate = 5-phospho-alpha-D-ribose 1-diphosphate + anthranilate</text>
        <dbReference type="Rhea" id="RHEA:11768"/>
        <dbReference type="ChEBI" id="CHEBI:16567"/>
        <dbReference type="ChEBI" id="CHEBI:18277"/>
        <dbReference type="ChEBI" id="CHEBI:33019"/>
        <dbReference type="ChEBI" id="CHEBI:58017"/>
        <dbReference type="EC" id="2.4.2.18"/>
    </reaction>
</comment>
<keyword evidence="2 9" id="KW-0028">Amino-acid biosynthesis</keyword>
<comment type="similarity">
    <text evidence="9">Belongs to the anthranilate phosphoribosyltransferase family.</text>
</comment>
<dbReference type="SUPFAM" id="SSF47648">
    <property type="entry name" value="Nucleoside phosphorylase/phosphoribosyltransferase N-terminal domain"/>
    <property type="match status" value="1"/>
</dbReference>
<dbReference type="RefSeq" id="WP_039083272.1">
    <property type="nucleotide sequence ID" value="NZ_JPXS01000006.1"/>
</dbReference>
<feature type="domain" description="Glycosyl transferase family 3 N-terminal" evidence="11">
    <location>
        <begin position="4"/>
        <end position="65"/>
    </location>
</feature>
<evidence type="ECO:0000256" key="8">
    <source>
        <dbReference type="ARBA" id="ARBA00061188"/>
    </source>
</evidence>
<feature type="binding site" evidence="9">
    <location>
        <position position="93"/>
    </location>
    <ligand>
        <name>Mg(2+)</name>
        <dbReference type="ChEBI" id="CHEBI:18420"/>
        <label>1</label>
    </ligand>
</feature>
<evidence type="ECO:0000256" key="1">
    <source>
        <dbReference type="ARBA" id="ARBA00004907"/>
    </source>
</evidence>
<dbReference type="Gene3D" id="3.40.1030.10">
    <property type="entry name" value="Nucleoside phosphorylase/phosphoribosyltransferase catalytic domain"/>
    <property type="match status" value="1"/>
</dbReference>
<comment type="caution">
    <text evidence="9">Lacks conserved residue(s) required for the propagation of feature annotation.</text>
</comment>
<keyword evidence="9" id="KW-0479">Metal-binding</keyword>
<keyword evidence="3 9" id="KW-0328">Glycosyltransferase</keyword>
<organism evidence="12 13">
    <name type="scientific">Gallibacterium anatis</name>
    <dbReference type="NCBI Taxonomy" id="750"/>
    <lineage>
        <taxon>Bacteria</taxon>
        <taxon>Pseudomonadati</taxon>
        <taxon>Pseudomonadota</taxon>
        <taxon>Gammaproteobacteria</taxon>
        <taxon>Pasteurellales</taxon>
        <taxon>Pasteurellaceae</taxon>
        <taxon>Gallibacterium</taxon>
    </lineage>
</organism>
<evidence type="ECO:0000256" key="9">
    <source>
        <dbReference type="HAMAP-Rule" id="MF_00211"/>
    </source>
</evidence>
<dbReference type="InterPro" id="IPR017459">
    <property type="entry name" value="Glycosyl_Trfase_fam3_N_dom"/>
</dbReference>
<name>A0A0A2XVC1_9PAST</name>
<evidence type="ECO:0000256" key="3">
    <source>
        <dbReference type="ARBA" id="ARBA00022676"/>
    </source>
</evidence>
<dbReference type="Pfam" id="PF00591">
    <property type="entry name" value="Glycos_transf_3"/>
    <property type="match status" value="1"/>
</dbReference>
<dbReference type="InterPro" id="IPR035902">
    <property type="entry name" value="Nuc_phospho_transferase"/>
</dbReference>
<feature type="binding site" evidence="9">
    <location>
        <position position="112"/>
    </location>
    <ligand>
        <name>anthranilate</name>
        <dbReference type="ChEBI" id="CHEBI:16567"/>
        <label>1</label>
    </ligand>
</feature>
<evidence type="ECO:0000256" key="5">
    <source>
        <dbReference type="ARBA" id="ARBA00022822"/>
    </source>
</evidence>
<feature type="binding site" evidence="9">
    <location>
        <begin position="109"/>
        <end position="117"/>
    </location>
    <ligand>
        <name>5-phospho-alpha-D-ribose 1-diphosphate</name>
        <dbReference type="ChEBI" id="CHEBI:58017"/>
    </ligand>
</feature>
<dbReference type="GO" id="GO:0000162">
    <property type="term" value="P:L-tryptophan biosynthetic process"/>
    <property type="evidence" value="ECO:0007669"/>
    <property type="project" value="UniProtKB-UniRule"/>
</dbReference>
<dbReference type="UniPathway" id="UPA00035">
    <property type="reaction ID" value="UER00041"/>
</dbReference>
<evidence type="ECO:0000313" key="13">
    <source>
        <dbReference type="Proteomes" id="UP000030526"/>
    </source>
</evidence>
<dbReference type="SUPFAM" id="SSF52418">
    <property type="entry name" value="Nucleoside phosphorylase/phosphoribosyltransferase catalytic domain"/>
    <property type="match status" value="1"/>
</dbReference>
<gene>
    <name evidence="9" type="primary">trpD</name>
    <name evidence="12" type="ORF">JP32_00770</name>
</gene>
<feature type="binding site" evidence="9">
    <location>
        <begin position="84"/>
        <end position="85"/>
    </location>
    <ligand>
        <name>5-phospho-alpha-D-ribose 1-diphosphate</name>
        <dbReference type="ChEBI" id="CHEBI:58017"/>
    </ligand>
</feature>
<keyword evidence="9" id="KW-0460">Magnesium</keyword>
<dbReference type="PANTHER" id="PTHR43285:SF2">
    <property type="entry name" value="ANTHRANILATE PHOSPHORIBOSYLTRANSFERASE"/>
    <property type="match status" value="1"/>
</dbReference>
<dbReference type="GO" id="GO:0005829">
    <property type="term" value="C:cytosol"/>
    <property type="evidence" value="ECO:0007669"/>
    <property type="project" value="TreeGrafter"/>
</dbReference>
<feature type="binding site" evidence="9">
    <location>
        <position position="167"/>
    </location>
    <ligand>
        <name>anthranilate</name>
        <dbReference type="ChEBI" id="CHEBI:16567"/>
        <label>2</label>
    </ligand>
</feature>
<dbReference type="GO" id="GO:0004048">
    <property type="term" value="F:anthranilate phosphoribosyltransferase activity"/>
    <property type="evidence" value="ECO:0007669"/>
    <property type="project" value="UniProtKB-UniRule"/>
</dbReference>
<keyword evidence="4 9" id="KW-0808">Transferase</keyword>
<feature type="binding site" evidence="9">
    <location>
        <position position="81"/>
    </location>
    <ligand>
        <name>5-phospho-alpha-D-ribose 1-diphosphate</name>
        <dbReference type="ChEBI" id="CHEBI:58017"/>
    </ligand>
</feature>
<evidence type="ECO:0000259" key="11">
    <source>
        <dbReference type="Pfam" id="PF02885"/>
    </source>
</evidence>
<sequence length="333" mass="35649">METQQILEQLFNGTSLSREQSKQLFSAIVQGELSNEQLAGALIALKLKGETVDEISGAVTALQTAAEPFPTPDYVFADIVGTGGDGANTINLSTASAIIAASMGAKVAKHGNRSVSSKTGSSDVLAALGARLDLDAATARKALDEIGICFLFAPQYHRGFKHAVPVRQALKTRTIFNILGPLINPAKPKHQLLGVYDEKLLQPYAETALALGHQHSIVVHGAGLDEVALHAETQVAEIYQGKIERYTLTAEDFGLKPQPLDAIRGGEPEQNAQYIRALLQGKGEPAHVNAVAANTALLLRLFGYQDLKQTTQQVLEQIASGNAYKTLEKLSQY</sequence>
<dbReference type="FunFam" id="3.40.1030.10:FF:000002">
    <property type="entry name" value="Anthranilate phosphoribosyltransferase"/>
    <property type="match status" value="1"/>
</dbReference>
<dbReference type="PANTHER" id="PTHR43285">
    <property type="entry name" value="ANTHRANILATE PHOSPHORIBOSYLTRANSFERASE"/>
    <property type="match status" value="1"/>
</dbReference>
<comment type="subunit">
    <text evidence="9">Homodimer.</text>
</comment>
<evidence type="ECO:0000256" key="4">
    <source>
        <dbReference type="ARBA" id="ARBA00022679"/>
    </source>
</evidence>
<comment type="similarity">
    <text evidence="8">In the C-terminal section; belongs to the anthranilate phosphoribosyltransferase family.</text>
</comment>
<dbReference type="AlphaFoldDB" id="A0A0A2XVC1"/>
<evidence type="ECO:0000313" key="12">
    <source>
        <dbReference type="EMBL" id="KGQ34395.1"/>
    </source>
</evidence>
<dbReference type="NCBIfam" id="TIGR01245">
    <property type="entry name" value="trpD"/>
    <property type="match status" value="1"/>
</dbReference>
<feature type="binding site" evidence="9">
    <location>
        <position position="81"/>
    </location>
    <ligand>
        <name>anthranilate</name>
        <dbReference type="ChEBI" id="CHEBI:16567"/>
        <label>1</label>
    </ligand>
</feature>
<dbReference type="InterPro" id="IPR000312">
    <property type="entry name" value="Glycosyl_Trfase_fam3"/>
</dbReference>
<feature type="binding site" evidence="9">
    <location>
        <begin position="91"/>
        <end position="94"/>
    </location>
    <ligand>
        <name>5-phospho-alpha-D-ribose 1-diphosphate</name>
        <dbReference type="ChEBI" id="CHEBI:58017"/>
    </ligand>
</feature>
<proteinExistence type="inferred from homology"/>
<dbReference type="HAMAP" id="MF_00211">
    <property type="entry name" value="TrpD"/>
    <property type="match status" value="1"/>
</dbReference>
<feature type="binding site" evidence="9">
    <location>
        <position position="225"/>
    </location>
    <ligand>
        <name>Mg(2+)</name>
        <dbReference type="ChEBI" id="CHEBI:18420"/>
        <label>2</label>
    </ligand>
</feature>
<reference evidence="12 13" key="1">
    <citation type="submission" date="2014-08" db="EMBL/GenBank/DDBJ databases">
        <title>Chaperone-usher fimbriae in a diverse selection of Gallibacterium genomes.</title>
        <authorList>
            <person name="Kudirkiene E."/>
            <person name="Bager R.J."/>
            <person name="Johnson T.J."/>
            <person name="Bojesen A.M."/>
        </authorList>
    </citation>
    <scope>NUCLEOTIDE SEQUENCE [LARGE SCALE GENOMIC DNA]</scope>
    <source>
        <strain evidence="12 13">20558/3kl.</strain>
    </source>
</reference>
<dbReference type="Gene3D" id="1.20.970.10">
    <property type="entry name" value="Transferase, Pyrimidine Nucleoside Phosphorylase, Chain C"/>
    <property type="match status" value="1"/>
</dbReference>
<comment type="pathway">
    <text evidence="1 9">Amino-acid biosynthesis; L-tryptophan biosynthesis; L-tryptophan from chorismate: step 2/5.</text>
</comment>
<dbReference type="EMBL" id="JPXS01000006">
    <property type="protein sequence ID" value="KGQ34395.1"/>
    <property type="molecule type" value="Genomic_DNA"/>
</dbReference>
<dbReference type="Proteomes" id="UP000030526">
    <property type="component" value="Unassembled WGS sequence"/>
</dbReference>
<feature type="binding site" evidence="9">
    <location>
        <position position="121"/>
    </location>
    <ligand>
        <name>5-phospho-alpha-D-ribose 1-diphosphate</name>
        <dbReference type="ChEBI" id="CHEBI:58017"/>
    </ligand>
</feature>
<dbReference type="EC" id="2.4.2.18" evidence="9"/>
<evidence type="ECO:0000256" key="6">
    <source>
        <dbReference type="ARBA" id="ARBA00023141"/>
    </source>
</evidence>
<evidence type="ECO:0000256" key="2">
    <source>
        <dbReference type="ARBA" id="ARBA00022605"/>
    </source>
</evidence>
<dbReference type="GO" id="GO:0000287">
    <property type="term" value="F:magnesium ion binding"/>
    <property type="evidence" value="ECO:0007669"/>
    <property type="project" value="UniProtKB-UniRule"/>
</dbReference>
<accession>A0A0A2XVC1</accession>
<dbReference type="InterPro" id="IPR005940">
    <property type="entry name" value="Anthranilate_Pribosyl_Tfrase"/>
</dbReference>
<evidence type="ECO:0000259" key="10">
    <source>
        <dbReference type="Pfam" id="PF00591"/>
    </source>
</evidence>
<evidence type="ECO:0000256" key="7">
    <source>
        <dbReference type="ARBA" id="ARBA00052328"/>
    </source>
</evidence>
<keyword evidence="5 9" id="KW-0822">Tryptophan biosynthesis</keyword>
<dbReference type="Pfam" id="PF02885">
    <property type="entry name" value="Glycos_trans_3N"/>
    <property type="match status" value="1"/>
</dbReference>
<feature type="binding site" evidence="9">
    <location>
        <position position="226"/>
    </location>
    <ligand>
        <name>Mg(2+)</name>
        <dbReference type="ChEBI" id="CHEBI:18420"/>
        <label>2</label>
    </ligand>
</feature>
<comment type="function">
    <text evidence="9">Catalyzes the transfer of the phosphoribosyl group of 5-phosphorylribose-1-pyrophosphate (PRPP) to anthranilate to yield N-(5'-phosphoribosyl)-anthranilate (PRA).</text>
</comment>
<keyword evidence="6 9" id="KW-0057">Aromatic amino acid biosynthesis</keyword>